<dbReference type="GO" id="GO:0052689">
    <property type="term" value="F:carboxylic ester hydrolase activity"/>
    <property type="evidence" value="ECO:0007669"/>
    <property type="project" value="TreeGrafter"/>
</dbReference>
<evidence type="ECO:0000256" key="1">
    <source>
        <dbReference type="ARBA" id="ARBA00038097"/>
    </source>
</evidence>
<dbReference type="GO" id="GO:0042171">
    <property type="term" value="F:lysophosphatidic acid acyltransferase activity"/>
    <property type="evidence" value="ECO:0007669"/>
    <property type="project" value="TreeGrafter"/>
</dbReference>
<comment type="similarity">
    <text evidence="1">Belongs to the peptidase S33 family. ABHD4/ABHD5 subfamily.</text>
</comment>
<evidence type="ECO:0000313" key="5">
    <source>
        <dbReference type="Proteomes" id="UP000038040"/>
    </source>
</evidence>
<evidence type="ECO:0000259" key="3">
    <source>
        <dbReference type="Pfam" id="PF00561"/>
    </source>
</evidence>
<dbReference type="AlphaFoldDB" id="A0A0N4UEU5"/>
<keyword evidence="2" id="KW-1133">Transmembrane helix</keyword>
<evidence type="ECO:0000313" key="7">
    <source>
        <dbReference type="WBParaSite" id="DME_0000592001-mRNA-1"/>
    </source>
</evidence>
<dbReference type="WBParaSite" id="DME_0000592001-mRNA-1">
    <property type="protein sequence ID" value="DME_0000592001-mRNA-1"/>
    <property type="gene ID" value="DME_0000592001"/>
</dbReference>
<keyword evidence="2" id="KW-0812">Transmembrane</keyword>
<feature type="transmembrane region" description="Helical" evidence="2">
    <location>
        <begin position="145"/>
        <end position="166"/>
    </location>
</feature>
<protein>
    <submittedName>
        <fullName evidence="7">AB hydrolase-1 domain-containing protein</fullName>
    </submittedName>
</protein>
<dbReference type="EMBL" id="UYYG01000009">
    <property type="protein sequence ID" value="VDN50886.1"/>
    <property type="molecule type" value="Genomic_DNA"/>
</dbReference>
<dbReference type="Gene3D" id="3.40.50.1820">
    <property type="entry name" value="alpha/beta hydrolase"/>
    <property type="match status" value="1"/>
</dbReference>
<dbReference type="STRING" id="318479.A0A0N4UEU5"/>
<name>A0A0N4UEU5_DRAME</name>
<gene>
    <name evidence="4" type="ORF">DME_LOCUS859</name>
</gene>
<evidence type="ECO:0000256" key="2">
    <source>
        <dbReference type="SAM" id="Phobius"/>
    </source>
</evidence>
<dbReference type="InterPro" id="IPR000073">
    <property type="entry name" value="AB_hydrolase_1"/>
</dbReference>
<proteinExistence type="inferred from homology"/>
<evidence type="ECO:0000313" key="4">
    <source>
        <dbReference type="EMBL" id="VDN50886.1"/>
    </source>
</evidence>
<dbReference type="GO" id="GO:0055088">
    <property type="term" value="P:lipid homeostasis"/>
    <property type="evidence" value="ECO:0007669"/>
    <property type="project" value="TreeGrafter"/>
</dbReference>
<sequence>MRSCVQIRLQNSFIYTISAKNGSNDRKRIPVVFISMYIFGICGWVGNIDHIAKDRTVYVFDLLGLSSRPIFNRDPTLIEEEYVRSIEDWRMEMGIDKMILVAHSYGGYLAASYALAYPNRICHLVLVEPWGFEEKKKCKSRQVNIYIFATILRLSGPFALTLLRILRPDLPNYFNGKNADAIYDYIYKCHIKPPTGEIAFSNMSYSHGWAKRPMVERSFDLEVSTTFIYGSRSWMDHTLGHLIKFQRPDVDTDIHVRFRDHS</sequence>
<dbReference type="Pfam" id="PF00561">
    <property type="entry name" value="Abhydrolase_1"/>
    <property type="match status" value="1"/>
</dbReference>
<feature type="domain" description="AB hydrolase-1" evidence="3">
    <location>
        <begin position="43"/>
        <end position="132"/>
    </location>
</feature>
<dbReference type="PANTHER" id="PTHR42886">
    <property type="entry name" value="RE40534P-RELATED"/>
    <property type="match status" value="1"/>
</dbReference>
<accession>A0A0N4UEU5</accession>
<dbReference type="GO" id="GO:0005739">
    <property type="term" value="C:mitochondrion"/>
    <property type="evidence" value="ECO:0007669"/>
    <property type="project" value="TreeGrafter"/>
</dbReference>
<reference evidence="4 6" key="2">
    <citation type="submission" date="2018-11" db="EMBL/GenBank/DDBJ databases">
        <authorList>
            <consortium name="Pathogen Informatics"/>
        </authorList>
    </citation>
    <scope>NUCLEOTIDE SEQUENCE [LARGE SCALE GENOMIC DNA]</scope>
</reference>
<dbReference type="OrthoDB" id="7457040at2759"/>
<dbReference type="Proteomes" id="UP000038040">
    <property type="component" value="Unplaced"/>
</dbReference>
<keyword evidence="2" id="KW-0472">Membrane</keyword>
<evidence type="ECO:0000313" key="6">
    <source>
        <dbReference type="Proteomes" id="UP000274756"/>
    </source>
</evidence>
<dbReference type="PANTHER" id="PTHR42886:SF29">
    <property type="entry name" value="PUMMELIG, ISOFORM A"/>
    <property type="match status" value="1"/>
</dbReference>
<dbReference type="SUPFAM" id="SSF53474">
    <property type="entry name" value="alpha/beta-Hydrolases"/>
    <property type="match status" value="1"/>
</dbReference>
<reference evidence="7" key="1">
    <citation type="submission" date="2017-02" db="UniProtKB">
        <authorList>
            <consortium name="WormBaseParasite"/>
        </authorList>
    </citation>
    <scope>IDENTIFICATION</scope>
</reference>
<keyword evidence="6" id="KW-1185">Reference proteome</keyword>
<dbReference type="GO" id="GO:0005811">
    <property type="term" value="C:lipid droplet"/>
    <property type="evidence" value="ECO:0007669"/>
    <property type="project" value="TreeGrafter"/>
</dbReference>
<organism evidence="5 7">
    <name type="scientific">Dracunculus medinensis</name>
    <name type="common">Guinea worm</name>
    <dbReference type="NCBI Taxonomy" id="318479"/>
    <lineage>
        <taxon>Eukaryota</taxon>
        <taxon>Metazoa</taxon>
        <taxon>Ecdysozoa</taxon>
        <taxon>Nematoda</taxon>
        <taxon>Chromadorea</taxon>
        <taxon>Rhabditida</taxon>
        <taxon>Spirurina</taxon>
        <taxon>Dracunculoidea</taxon>
        <taxon>Dracunculidae</taxon>
        <taxon>Dracunculus</taxon>
    </lineage>
</organism>
<dbReference type="Proteomes" id="UP000274756">
    <property type="component" value="Unassembled WGS sequence"/>
</dbReference>
<dbReference type="InterPro" id="IPR029058">
    <property type="entry name" value="AB_hydrolase_fold"/>
</dbReference>
<dbReference type="GO" id="GO:0006654">
    <property type="term" value="P:phosphatidic acid biosynthetic process"/>
    <property type="evidence" value="ECO:0007669"/>
    <property type="project" value="TreeGrafter"/>
</dbReference>
<feature type="transmembrane region" description="Helical" evidence="2">
    <location>
        <begin position="29"/>
        <end position="46"/>
    </location>
</feature>